<accession>A0A388TDS1</accession>
<feature type="domain" description="Late embryogenesis abundant protein LEA-2 subgroup" evidence="2">
    <location>
        <begin position="46"/>
        <end position="143"/>
    </location>
</feature>
<dbReference type="InterPro" id="IPR004864">
    <property type="entry name" value="LEA_2"/>
</dbReference>
<dbReference type="Pfam" id="PF03168">
    <property type="entry name" value="LEA_2"/>
    <property type="match status" value="1"/>
</dbReference>
<proteinExistence type="predicted"/>
<sequence>MRLAKILFAALGCFCLLGCVQRPAINYKDCMVKLNDLQSASAKVNFSVSNPNIFPLYGKVSYTLFVQEKELTAGQTDTIEAEANTDTDFVLEQHIDFNKIFNSAADLVKAVLDGQESVQLRLTGHCDLNAVLFFKDSIPFDQTVEIPLPSRAQVEAELRKNIQQNLQQNLNNLGGLLQKL</sequence>
<evidence type="ECO:0000259" key="2">
    <source>
        <dbReference type="Pfam" id="PF03168"/>
    </source>
</evidence>
<gene>
    <name evidence="3" type="ORF">NO1_2167</name>
</gene>
<comment type="caution">
    <text evidence="3">The sequence shown here is derived from an EMBL/GenBank/DDBJ whole genome shotgun (WGS) entry which is preliminary data.</text>
</comment>
<evidence type="ECO:0000313" key="3">
    <source>
        <dbReference type="EMBL" id="GBR75108.1"/>
    </source>
</evidence>
<keyword evidence="1" id="KW-0732">Signal</keyword>
<protein>
    <recommendedName>
        <fullName evidence="2">Late embryogenesis abundant protein LEA-2 subgroup domain-containing protein</fullName>
    </recommendedName>
</protein>
<organism evidence="3 4">
    <name type="scientific">Termititenax aidoneus</name>
    <dbReference type="NCBI Taxonomy" id="2218524"/>
    <lineage>
        <taxon>Bacteria</taxon>
        <taxon>Bacillati</taxon>
        <taxon>Candidatus Margulisiibacteriota</taxon>
        <taxon>Candidatus Termititenacia</taxon>
        <taxon>Candidatus Termititenacales</taxon>
        <taxon>Candidatus Termititenacaceae</taxon>
        <taxon>Candidatus Termititenax</taxon>
    </lineage>
</organism>
<name>A0A388TDS1_TERA1</name>
<evidence type="ECO:0000256" key="1">
    <source>
        <dbReference type="SAM" id="SignalP"/>
    </source>
</evidence>
<feature type="signal peptide" evidence="1">
    <location>
        <begin position="1"/>
        <end position="24"/>
    </location>
</feature>
<dbReference type="Proteomes" id="UP000269352">
    <property type="component" value="Unassembled WGS sequence"/>
</dbReference>
<dbReference type="EMBL" id="BGZN01000161">
    <property type="protein sequence ID" value="GBR75108.1"/>
    <property type="molecule type" value="Genomic_DNA"/>
</dbReference>
<evidence type="ECO:0000313" key="4">
    <source>
        <dbReference type="Proteomes" id="UP000269352"/>
    </source>
</evidence>
<reference evidence="3 4" key="1">
    <citation type="journal article" date="2019" name="ISME J.">
        <title>Genome analyses of uncultured TG2/ZB3 bacteria in 'Margulisbacteria' specifically attached to ectosymbiotic spirochetes of protists in the termite gut.</title>
        <authorList>
            <person name="Utami Y.D."/>
            <person name="Kuwahara H."/>
            <person name="Igai K."/>
            <person name="Murakami T."/>
            <person name="Sugaya K."/>
            <person name="Morikawa T."/>
            <person name="Nagura Y."/>
            <person name="Yuki M."/>
            <person name="Deevong P."/>
            <person name="Inoue T."/>
            <person name="Kihara K."/>
            <person name="Lo N."/>
            <person name="Yamada A."/>
            <person name="Ohkuma M."/>
            <person name="Hongoh Y."/>
        </authorList>
    </citation>
    <scope>NUCLEOTIDE SEQUENCE [LARGE SCALE GENOMIC DNA]</scope>
    <source>
        <strain evidence="3">NkOx7-01</strain>
    </source>
</reference>
<dbReference type="AlphaFoldDB" id="A0A388TDS1"/>
<dbReference type="Gene3D" id="2.60.40.1820">
    <property type="match status" value="1"/>
</dbReference>
<keyword evidence="4" id="KW-1185">Reference proteome</keyword>
<dbReference type="SUPFAM" id="SSF117070">
    <property type="entry name" value="LEA14-like"/>
    <property type="match status" value="1"/>
</dbReference>
<feature type="chain" id="PRO_5017340647" description="Late embryogenesis abundant protein LEA-2 subgroup domain-containing protein" evidence="1">
    <location>
        <begin position="25"/>
        <end position="180"/>
    </location>
</feature>